<keyword evidence="6" id="KW-0547">Nucleotide-binding</keyword>
<dbReference type="GO" id="GO:0005524">
    <property type="term" value="F:ATP binding"/>
    <property type="evidence" value="ECO:0007669"/>
    <property type="project" value="UniProtKB-KW"/>
</dbReference>
<proteinExistence type="predicted"/>
<comment type="catalytic activity">
    <reaction evidence="13">
        <text>ATP + (deoxyribonucleotide)n-3'-hydroxyl + 5'-phospho-(deoxyribonucleotide)m = (deoxyribonucleotide)n+m + AMP + diphosphate.</text>
        <dbReference type="EC" id="6.5.1.1"/>
    </reaction>
</comment>
<keyword evidence="2 15" id="KW-0436">Ligase</keyword>
<evidence type="ECO:0000256" key="6">
    <source>
        <dbReference type="ARBA" id="ARBA00022741"/>
    </source>
</evidence>
<evidence type="ECO:0000256" key="11">
    <source>
        <dbReference type="ARBA" id="ARBA00023204"/>
    </source>
</evidence>
<dbReference type="SUPFAM" id="SSF50249">
    <property type="entry name" value="Nucleic acid-binding proteins"/>
    <property type="match status" value="1"/>
</dbReference>
<evidence type="ECO:0000259" key="14">
    <source>
        <dbReference type="PROSITE" id="PS50160"/>
    </source>
</evidence>
<dbReference type="InterPro" id="IPR012310">
    <property type="entry name" value="DNA_ligase_ATP-dep_cent"/>
</dbReference>
<dbReference type="InterPro" id="IPR036599">
    <property type="entry name" value="DNA_ligase_N_sf"/>
</dbReference>
<keyword evidence="10" id="KW-0233">DNA recombination</keyword>
<dbReference type="InterPro" id="IPR012309">
    <property type="entry name" value="DNA_ligase_ATP-dep_C"/>
</dbReference>
<dbReference type="NCBIfam" id="NF006701">
    <property type="entry name" value="PRK09247.1"/>
    <property type="match status" value="1"/>
</dbReference>
<dbReference type="AlphaFoldDB" id="A0A2G1QUC2"/>
<dbReference type="EC" id="6.5.1.1" evidence="1"/>
<organism evidence="15 16">
    <name type="scientific">Zhengella mangrovi</name>
    <dbReference type="NCBI Taxonomy" id="1982044"/>
    <lineage>
        <taxon>Bacteria</taxon>
        <taxon>Pseudomonadati</taxon>
        <taxon>Pseudomonadota</taxon>
        <taxon>Alphaproteobacteria</taxon>
        <taxon>Hyphomicrobiales</taxon>
        <taxon>Notoacmeibacteraceae</taxon>
        <taxon>Zhengella</taxon>
    </lineage>
</organism>
<keyword evidence="9" id="KW-0460">Magnesium</keyword>
<dbReference type="InterPro" id="IPR016059">
    <property type="entry name" value="DNA_ligase_ATP-dep_CS"/>
</dbReference>
<dbReference type="GO" id="GO:0003677">
    <property type="term" value="F:DNA binding"/>
    <property type="evidence" value="ECO:0007669"/>
    <property type="project" value="InterPro"/>
</dbReference>
<evidence type="ECO:0000313" key="16">
    <source>
        <dbReference type="Proteomes" id="UP000221168"/>
    </source>
</evidence>
<evidence type="ECO:0000256" key="10">
    <source>
        <dbReference type="ARBA" id="ARBA00023172"/>
    </source>
</evidence>
<dbReference type="PANTHER" id="PTHR45674">
    <property type="entry name" value="DNA LIGASE 1/3 FAMILY MEMBER"/>
    <property type="match status" value="1"/>
</dbReference>
<dbReference type="SUPFAM" id="SSF56091">
    <property type="entry name" value="DNA ligase/mRNA capping enzyme, catalytic domain"/>
    <property type="match status" value="1"/>
</dbReference>
<dbReference type="CDD" id="cd07897">
    <property type="entry name" value="Adenylation_DNA_ligase_Bac1"/>
    <property type="match status" value="1"/>
</dbReference>
<dbReference type="InterPro" id="IPR012308">
    <property type="entry name" value="DNA_ligase_ATP-dep_N"/>
</dbReference>
<evidence type="ECO:0000256" key="13">
    <source>
        <dbReference type="ARBA" id="ARBA00034003"/>
    </source>
</evidence>
<dbReference type="Proteomes" id="UP000221168">
    <property type="component" value="Unassembled WGS sequence"/>
</dbReference>
<dbReference type="InterPro" id="IPR026333">
    <property type="entry name" value="ATP_dep_DNA_lig_pp_1105_fam"/>
</dbReference>
<accession>A0A2G1QUC2</accession>
<dbReference type="Pfam" id="PF04675">
    <property type="entry name" value="DNA_ligase_A_N"/>
    <property type="match status" value="1"/>
</dbReference>
<reference evidence="15 16" key="1">
    <citation type="submission" date="2017-10" db="EMBL/GenBank/DDBJ databases">
        <title>Sedimentibacterium mangrovi gen. nov., sp. nov., a novel member of family Phyllobacteriacea isolated from mangrove sediment.</title>
        <authorList>
            <person name="Liao H."/>
            <person name="Tian Y."/>
        </authorList>
    </citation>
    <scope>NUCLEOTIDE SEQUENCE [LARGE SCALE GENOMIC DNA]</scope>
    <source>
        <strain evidence="15 16">X9-2-2</strain>
    </source>
</reference>
<dbReference type="Pfam" id="PF04679">
    <property type="entry name" value="DNA_ligase_A_C"/>
    <property type="match status" value="1"/>
</dbReference>
<sequence>MNRFAALFTALDQTTSTNARVAALAGYFRDAPDDDRLWTIALLSGRRPRRAVTATNLREWAAERAGIPLWLFEEAYPVVGDLAETIALVLPEPGQTSDDSLTRWIGETVALRDMDDAARKAAIWAAWDRLDRTGRFLFNKLITGGFRMGVSQKLMTRALAAATGIEETALAHRIMGDWTPQTTTFERLVLTGDNEAATSRPYPFCLAHPLEAGPESLGDVSGWLAEWKWDGIRGQLVRRAGQVFVWSRGEELVTDRFPEFAATLDFVPDGTVIDGEIMAWRDGGVLPFQALQTRIGRKTVSARMLARTPVIMTAYDLLEQDGQDLRETPFEERRARLEGLVGALPADAPLRLSETVPAGSWGDLAAARETSRERSAEGLMLKKRDSVYHVGRKRGDWWKWKVDPLTVDAVMIYAQAGHGRRANLFTDFTFAVPDGTGSLVPFTKAYSGLTDAEFREITRWVRANTLERFGPVRSVPAVQVFEIAFEGIQASTRHKSGIALRFPRMARWRRDKPVGEINTLADLKAMLAAYGS</sequence>
<evidence type="ECO:0000256" key="4">
    <source>
        <dbReference type="ARBA" id="ARBA00022705"/>
    </source>
</evidence>
<evidence type="ECO:0000256" key="2">
    <source>
        <dbReference type="ARBA" id="ARBA00022598"/>
    </source>
</evidence>
<keyword evidence="4" id="KW-0235">DNA replication</keyword>
<keyword evidence="16" id="KW-1185">Reference proteome</keyword>
<dbReference type="NCBIfam" id="TIGR04120">
    <property type="entry name" value="DNA_lig_bact"/>
    <property type="match status" value="1"/>
</dbReference>
<dbReference type="OrthoDB" id="9767858at2"/>
<keyword evidence="12" id="KW-0131">Cell cycle</keyword>
<dbReference type="EMBL" id="PDVP01000001">
    <property type="protein sequence ID" value="PHP69102.1"/>
    <property type="molecule type" value="Genomic_DNA"/>
</dbReference>
<keyword evidence="7" id="KW-0227">DNA damage</keyword>
<dbReference type="Gene3D" id="2.40.50.140">
    <property type="entry name" value="Nucleic acid-binding proteins"/>
    <property type="match status" value="1"/>
</dbReference>
<keyword evidence="11" id="KW-0234">DNA repair</keyword>
<evidence type="ECO:0000256" key="8">
    <source>
        <dbReference type="ARBA" id="ARBA00022840"/>
    </source>
</evidence>
<dbReference type="GO" id="GO:0003910">
    <property type="term" value="F:DNA ligase (ATP) activity"/>
    <property type="evidence" value="ECO:0007669"/>
    <property type="project" value="UniProtKB-EC"/>
</dbReference>
<keyword evidence="3" id="KW-0132">Cell division</keyword>
<gene>
    <name evidence="15" type="ORF">CSC94_03785</name>
</gene>
<name>A0A2G1QUC2_9HYPH</name>
<evidence type="ECO:0000256" key="9">
    <source>
        <dbReference type="ARBA" id="ARBA00022842"/>
    </source>
</evidence>
<dbReference type="InterPro" id="IPR012340">
    <property type="entry name" value="NA-bd_OB-fold"/>
</dbReference>
<keyword evidence="8" id="KW-0067">ATP-binding</keyword>
<evidence type="ECO:0000256" key="12">
    <source>
        <dbReference type="ARBA" id="ARBA00023306"/>
    </source>
</evidence>
<dbReference type="GO" id="GO:0006310">
    <property type="term" value="P:DNA recombination"/>
    <property type="evidence" value="ECO:0007669"/>
    <property type="project" value="UniProtKB-KW"/>
</dbReference>
<dbReference type="GO" id="GO:0006281">
    <property type="term" value="P:DNA repair"/>
    <property type="evidence" value="ECO:0007669"/>
    <property type="project" value="UniProtKB-KW"/>
</dbReference>
<evidence type="ECO:0000256" key="3">
    <source>
        <dbReference type="ARBA" id="ARBA00022618"/>
    </source>
</evidence>
<dbReference type="InterPro" id="IPR050191">
    <property type="entry name" value="ATP-dep_DNA_ligase"/>
</dbReference>
<keyword evidence="5" id="KW-0479">Metal-binding</keyword>
<dbReference type="PROSITE" id="PS00697">
    <property type="entry name" value="DNA_LIGASE_A1"/>
    <property type="match status" value="1"/>
</dbReference>
<dbReference type="Pfam" id="PF01068">
    <property type="entry name" value="DNA_ligase_A_M"/>
    <property type="match status" value="1"/>
</dbReference>
<dbReference type="RefSeq" id="WP_099303839.1">
    <property type="nucleotide sequence ID" value="NZ_PDVP01000001.1"/>
</dbReference>
<dbReference type="GO" id="GO:0051301">
    <property type="term" value="P:cell division"/>
    <property type="evidence" value="ECO:0007669"/>
    <property type="project" value="UniProtKB-KW"/>
</dbReference>
<dbReference type="PROSITE" id="PS50160">
    <property type="entry name" value="DNA_LIGASE_A3"/>
    <property type="match status" value="1"/>
</dbReference>
<evidence type="ECO:0000256" key="5">
    <source>
        <dbReference type="ARBA" id="ARBA00022723"/>
    </source>
</evidence>
<protein>
    <recommendedName>
        <fullName evidence="1">DNA ligase (ATP)</fullName>
        <ecNumber evidence="1">6.5.1.1</ecNumber>
    </recommendedName>
</protein>
<evidence type="ECO:0000256" key="1">
    <source>
        <dbReference type="ARBA" id="ARBA00012727"/>
    </source>
</evidence>
<dbReference type="PANTHER" id="PTHR45674:SF13">
    <property type="entry name" value="DNA LIGASE-RELATED"/>
    <property type="match status" value="1"/>
</dbReference>
<evidence type="ECO:0000256" key="7">
    <source>
        <dbReference type="ARBA" id="ARBA00022763"/>
    </source>
</evidence>
<comment type="caution">
    <text evidence="15">The sequence shown here is derived from an EMBL/GenBank/DDBJ whole genome shotgun (WGS) entry which is preliminary data.</text>
</comment>
<dbReference type="Gene3D" id="3.30.470.30">
    <property type="entry name" value="DNA ligase/mRNA capping enzyme"/>
    <property type="match status" value="1"/>
</dbReference>
<dbReference type="GO" id="GO:0046872">
    <property type="term" value="F:metal ion binding"/>
    <property type="evidence" value="ECO:0007669"/>
    <property type="project" value="UniProtKB-KW"/>
</dbReference>
<dbReference type="Gene3D" id="1.10.3260.10">
    <property type="entry name" value="DNA ligase, ATP-dependent, N-terminal domain"/>
    <property type="match status" value="1"/>
</dbReference>
<dbReference type="GO" id="GO:0006260">
    <property type="term" value="P:DNA replication"/>
    <property type="evidence" value="ECO:0007669"/>
    <property type="project" value="UniProtKB-KW"/>
</dbReference>
<feature type="domain" description="ATP-dependent DNA ligase family profile" evidence="14">
    <location>
        <begin position="303"/>
        <end position="434"/>
    </location>
</feature>
<evidence type="ECO:0000313" key="15">
    <source>
        <dbReference type="EMBL" id="PHP69102.1"/>
    </source>
</evidence>
<dbReference type="CDD" id="cd07972">
    <property type="entry name" value="OBF_DNA_ligase_Arch_LigB"/>
    <property type="match status" value="1"/>
</dbReference>